<feature type="compositionally biased region" description="Basic and acidic residues" evidence="1">
    <location>
        <begin position="54"/>
        <end position="68"/>
    </location>
</feature>
<evidence type="ECO:0000256" key="2">
    <source>
        <dbReference type="SAM" id="Phobius"/>
    </source>
</evidence>
<feature type="region of interest" description="Disordered" evidence="1">
    <location>
        <begin position="47"/>
        <end position="68"/>
    </location>
</feature>
<feature type="transmembrane region" description="Helical" evidence="2">
    <location>
        <begin position="12"/>
        <end position="30"/>
    </location>
</feature>
<evidence type="ECO:0000313" key="3">
    <source>
        <dbReference type="EMBL" id="MCZ4091777.1"/>
    </source>
</evidence>
<organism evidence="3 4">
    <name type="scientific">Sinorhizobium psoraleae</name>
    <dbReference type="NCBI Taxonomy" id="520838"/>
    <lineage>
        <taxon>Bacteria</taxon>
        <taxon>Pseudomonadati</taxon>
        <taxon>Pseudomonadota</taxon>
        <taxon>Alphaproteobacteria</taxon>
        <taxon>Hyphomicrobiales</taxon>
        <taxon>Rhizobiaceae</taxon>
        <taxon>Sinorhizobium/Ensifer group</taxon>
        <taxon>Sinorhizobium</taxon>
    </lineage>
</organism>
<accession>A0ABT4KII8</accession>
<keyword evidence="2" id="KW-0472">Membrane</keyword>
<protein>
    <submittedName>
        <fullName evidence="3">Uncharacterized protein</fullName>
    </submittedName>
</protein>
<keyword evidence="2" id="KW-1133">Transmembrane helix</keyword>
<keyword evidence="4" id="KW-1185">Reference proteome</keyword>
<evidence type="ECO:0000313" key="4">
    <source>
        <dbReference type="Proteomes" id="UP001079430"/>
    </source>
</evidence>
<dbReference type="Proteomes" id="UP001079430">
    <property type="component" value="Unassembled WGS sequence"/>
</dbReference>
<dbReference type="EMBL" id="JAPVOI010000004">
    <property type="protein sequence ID" value="MCZ4091777.1"/>
    <property type="molecule type" value="Genomic_DNA"/>
</dbReference>
<gene>
    <name evidence="3" type="ORF">O3W52_17405</name>
</gene>
<name>A0ABT4KII8_9HYPH</name>
<keyword evidence="2" id="KW-0812">Transmembrane</keyword>
<dbReference type="RefSeq" id="WP_173509379.1">
    <property type="nucleotide sequence ID" value="NZ_JABEKV010000001.1"/>
</dbReference>
<reference evidence="3" key="1">
    <citation type="submission" date="2022-10" db="EMBL/GenBank/DDBJ databases">
        <title>Whole genome sequencing of three plant growth promoting bacteria isolated from Vachellia tortilis subsp. raddiana in Morocco.</title>
        <authorList>
            <person name="Hnini M."/>
            <person name="Zouagui R."/>
            <person name="Zouagui H."/>
            <person name="Chemao Elfihri M.-W."/>
            <person name="Ibrahimi A."/>
            <person name="Sbabou L."/>
            <person name="Aurag J."/>
        </authorList>
    </citation>
    <scope>NUCLEOTIDE SEQUENCE</scope>
    <source>
        <strain evidence="3">LMR678</strain>
    </source>
</reference>
<proteinExistence type="predicted"/>
<sequence length="68" mass="7621">MANAVDNADVEFFAAGRLIAALFALCNALIEHGTILRRQRLAERAEKMQGINYNRERGGSRQNKGDMR</sequence>
<comment type="caution">
    <text evidence="3">The sequence shown here is derived from an EMBL/GenBank/DDBJ whole genome shotgun (WGS) entry which is preliminary data.</text>
</comment>
<evidence type="ECO:0000256" key="1">
    <source>
        <dbReference type="SAM" id="MobiDB-lite"/>
    </source>
</evidence>